<dbReference type="Proteomes" id="UP001497516">
    <property type="component" value="Chromosome 3"/>
</dbReference>
<dbReference type="InterPro" id="IPR007750">
    <property type="entry name" value="DUF674"/>
</dbReference>
<organism evidence="1 2">
    <name type="scientific">Linum trigynum</name>
    <dbReference type="NCBI Taxonomy" id="586398"/>
    <lineage>
        <taxon>Eukaryota</taxon>
        <taxon>Viridiplantae</taxon>
        <taxon>Streptophyta</taxon>
        <taxon>Embryophyta</taxon>
        <taxon>Tracheophyta</taxon>
        <taxon>Spermatophyta</taxon>
        <taxon>Magnoliopsida</taxon>
        <taxon>eudicotyledons</taxon>
        <taxon>Gunneridae</taxon>
        <taxon>Pentapetalae</taxon>
        <taxon>rosids</taxon>
        <taxon>fabids</taxon>
        <taxon>Malpighiales</taxon>
        <taxon>Linaceae</taxon>
        <taxon>Linum</taxon>
    </lineage>
</organism>
<proteinExistence type="predicted"/>
<gene>
    <name evidence="1" type="ORF">LTRI10_LOCUS18340</name>
</gene>
<dbReference type="EMBL" id="OZ034816">
    <property type="protein sequence ID" value="CAL1376622.1"/>
    <property type="molecule type" value="Genomic_DNA"/>
</dbReference>
<evidence type="ECO:0000313" key="1">
    <source>
        <dbReference type="EMBL" id="CAL1376622.1"/>
    </source>
</evidence>
<dbReference type="Pfam" id="PF05056">
    <property type="entry name" value="DUF674"/>
    <property type="match status" value="1"/>
</dbReference>
<keyword evidence="2" id="KW-1185">Reference proteome</keyword>
<name>A0AAV2DSV3_9ROSI</name>
<dbReference type="AlphaFoldDB" id="A0AAV2DSV3"/>
<accession>A0AAV2DSV3</accession>
<sequence length="253" mass="28644">MAAITAKMKLKLVVDRKRNMVIFAEAQKDFVDLLFYILSLPLSAMVKYLDAAGSSSLAKLHGSVHSLKMKGYLNPPHDSYWDHPSNITPQLFTYVPILPRLIPSQNFGRQLYSCKDNHRHVKCGIDKWTRCVHCCGDMNEVVQFTELVSMADYVKEKVQYMVSDDLTVSPLDYNSVLTAFEGFDRADVVEKEVEFGSEEALALLDATLHSKEPLTSVFLKPEPAPTPSPEKVNKYNGPIECSLFFWFLTLFPL</sequence>
<evidence type="ECO:0000313" key="2">
    <source>
        <dbReference type="Proteomes" id="UP001497516"/>
    </source>
</evidence>
<dbReference type="PANTHER" id="PTHR33103">
    <property type="entry name" value="OS01G0153900 PROTEIN"/>
    <property type="match status" value="1"/>
</dbReference>
<reference evidence="1 2" key="1">
    <citation type="submission" date="2024-04" db="EMBL/GenBank/DDBJ databases">
        <authorList>
            <person name="Fracassetti M."/>
        </authorList>
    </citation>
    <scope>NUCLEOTIDE SEQUENCE [LARGE SCALE GENOMIC DNA]</scope>
</reference>
<dbReference type="PANTHER" id="PTHR33103:SF19">
    <property type="entry name" value="OS09G0544700 PROTEIN"/>
    <property type="match status" value="1"/>
</dbReference>
<protein>
    <submittedName>
        <fullName evidence="1">Uncharacterized protein</fullName>
    </submittedName>
</protein>